<reference evidence="3" key="1">
    <citation type="submission" date="2021-10" db="EMBL/GenBank/DDBJ databases">
        <authorList>
            <person name="Piombo E."/>
        </authorList>
    </citation>
    <scope>NUCLEOTIDE SEQUENCE</scope>
</reference>
<dbReference type="OrthoDB" id="3469225at2759"/>
<feature type="region of interest" description="Disordered" evidence="2">
    <location>
        <begin position="439"/>
        <end position="467"/>
    </location>
</feature>
<feature type="compositionally biased region" description="Low complexity" evidence="2">
    <location>
        <begin position="60"/>
        <end position="75"/>
    </location>
</feature>
<proteinExistence type="predicted"/>
<evidence type="ECO:0000256" key="1">
    <source>
        <dbReference type="ARBA" id="ARBA00023242"/>
    </source>
</evidence>
<organism evidence="3 4">
    <name type="scientific">Clonostachys solani</name>
    <dbReference type="NCBI Taxonomy" id="160281"/>
    <lineage>
        <taxon>Eukaryota</taxon>
        <taxon>Fungi</taxon>
        <taxon>Dikarya</taxon>
        <taxon>Ascomycota</taxon>
        <taxon>Pezizomycotina</taxon>
        <taxon>Sordariomycetes</taxon>
        <taxon>Hypocreomycetidae</taxon>
        <taxon>Hypocreales</taxon>
        <taxon>Bionectriaceae</taxon>
        <taxon>Clonostachys</taxon>
    </lineage>
</organism>
<dbReference type="InterPro" id="IPR021858">
    <property type="entry name" value="Fun_TF"/>
</dbReference>
<evidence type="ECO:0000313" key="3">
    <source>
        <dbReference type="EMBL" id="CAH0053914.1"/>
    </source>
</evidence>
<feature type="compositionally biased region" description="Basic and acidic residues" evidence="2">
    <location>
        <begin position="107"/>
        <end position="134"/>
    </location>
</feature>
<feature type="region of interest" description="Disordered" evidence="2">
    <location>
        <begin position="1"/>
        <end position="24"/>
    </location>
</feature>
<name>A0A9N9ZE34_9HYPO</name>
<keyword evidence="1" id="KW-0539">Nucleus</keyword>
<sequence length="639" mass="71416">MANKSTPGDDQQQQQQPQGQEYIYGGFTNGTLVWTRNNVQVLKQKQGDTAFVNTVIQRGASTSSRSASASSSATSPPAPSAKGGRGETKAARFRVRFQDARPAPSKASEKRRQSESRRESRGGAKGAEHSERLVVRRKSTSPEEQQQQQQQPPPRQVQPKQPKAQEQSPGVPPCISGWIMHDVPFTMTGRDKAALRFYLDVLPRRTYPFEAWHILTYNPLRNRDIYEKLFSEEMVLKCAISVGAVYEASCQGIETIPVMHHYSRLCRYIVDLLQQPSLDNRKHVLIQAISTLALLAHWSNRDDLWHMHMNGLHQFIQSTGGVDSLTPEMKWIAYKADITGSAEKALDPLLPIANRQHRSVMDMVDDDKKREITAVFRRWVLPCCTDEKMLDIFVSAVLFMVAVFRVRETGTGQFHPDAMMEDRYSMAYLIQNYPTPIGAPARDDSASPDASSSSSSSSSSPDTVTPGSEAAALLKGVETAMRLAISLYGKEIVHDPWDRAGDLPALLGLMARHLRAVTAALREAKREMAAAVHDDGVGRAGFVVVEAVRPLLLFLVVLGWVVSESRRLRGARACDDVEVFADLLVEIVGSNAAHLDGRVPDEYWAICRIAEFRNIRGRDWDLHRTVSRMMDEWLARRES</sequence>
<evidence type="ECO:0000256" key="2">
    <source>
        <dbReference type="SAM" id="MobiDB-lite"/>
    </source>
</evidence>
<feature type="region of interest" description="Disordered" evidence="2">
    <location>
        <begin position="60"/>
        <end position="173"/>
    </location>
</feature>
<keyword evidence="4" id="KW-1185">Reference proteome</keyword>
<dbReference type="AlphaFoldDB" id="A0A9N9ZE34"/>
<accession>A0A9N9ZE34</accession>
<gene>
    <name evidence="3" type="ORF">CSOL1703_00005797</name>
</gene>
<dbReference type="Pfam" id="PF11951">
    <property type="entry name" value="Fungal_trans_2"/>
    <property type="match status" value="1"/>
</dbReference>
<dbReference type="Proteomes" id="UP000775872">
    <property type="component" value="Unassembled WGS sequence"/>
</dbReference>
<dbReference type="EMBL" id="CABFOC020000045">
    <property type="protein sequence ID" value="CAH0053914.1"/>
    <property type="molecule type" value="Genomic_DNA"/>
</dbReference>
<evidence type="ECO:0000313" key="4">
    <source>
        <dbReference type="Proteomes" id="UP000775872"/>
    </source>
</evidence>
<feature type="compositionally biased region" description="Low complexity" evidence="2">
    <location>
        <begin position="8"/>
        <end position="20"/>
    </location>
</feature>
<protein>
    <submittedName>
        <fullName evidence="3">Uncharacterized protein</fullName>
    </submittedName>
</protein>
<feature type="compositionally biased region" description="Low complexity" evidence="2">
    <location>
        <begin position="447"/>
        <end position="462"/>
    </location>
</feature>
<comment type="caution">
    <text evidence="3">The sequence shown here is derived from an EMBL/GenBank/DDBJ whole genome shotgun (WGS) entry which is preliminary data.</text>
</comment>